<sequence length="237" mass="27737">MHKSKIYIIISICLVFTACKEKVKNISLTGIFINKKESENKYAILMNGKLMFPVDKKYTVKNSDITLGRDDYKRIATDHLDKNFDSIEVSYNTDSYESVGVKEFDAKIYPNFIIFSDVERNVSKKVEIDKDFEKWISFSLMNSSSIKNIINKNNNKFITCVIVYNKNKVYTFYNNDFNNVKNDMNLFMTLIYTYININRESGKILYNKTLYKSLDSLNQFIDKNKIGIKRVPLPNTE</sequence>
<evidence type="ECO:0000313" key="1">
    <source>
        <dbReference type="EMBL" id="MBK1896065.1"/>
    </source>
</evidence>
<evidence type="ECO:0008006" key="3">
    <source>
        <dbReference type="Google" id="ProtNLM"/>
    </source>
</evidence>
<dbReference type="Proteomes" id="UP000628669">
    <property type="component" value="Unassembled WGS sequence"/>
</dbReference>
<dbReference type="RefSeq" id="WP_200245445.1">
    <property type="nucleotide sequence ID" value="NZ_JAENHK010000010.1"/>
</dbReference>
<organism evidence="1 2">
    <name type="scientific">Chryseobacterium paridis</name>
    <dbReference type="NCBI Taxonomy" id="2800328"/>
    <lineage>
        <taxon>Bacteria</taxon>
        <taxon>Pseudomonadati</taxon>
        <taxon>Bacteroidota</taxon>
        <taxon>Flavobacteriia</taxon>
        <taxon>Flavobacteriales</taxon>
        <taxon>Weeksellaceae</taxon>
        <taxon>Chryseobacterium group</taxon>
        <taxon>Chryseobacterium</taxon>
    </lineage>
</organism>
<keyword evidence="2" id="KW-1185">Reference proteome</keyword>
<proteinExistence type="predicted"/>
<dbReference type="PROSITE" id="PS51257">
    <property type="entry name" value="PROKAR_LIPOPROTEIN"/>
    <property type="match status" value="1"/>
</dbReference>
<evidence type="ECO:0000313" key="2">
    <source>
        <dbReference type="Proteomes" id="UP000628669"/>
    </source>
</evidence>
<accession>A0ABS1FUE2</accession>
<gene>
    <name evidence="1" type="ORF">JHL15_09905</name>
</gene>
<comment type="caution">
    <text evidence="1">The sequence shown here is derived from an EMBL/GenBank/DDBJ whole genome shotgun (WGS) entry which is preliminary data.</text>
</comment>
<protein>
    <recommendedName>
        <fullName evidence="3">Lipoprotein</fullName>
    </recommendedName>
</protein>
<name>A0ABS1FUE2_9FLAO</name>
<reference evidence="2" key="1">
    <citation type="submission" date="2021-01" db="EMBL/GenBank/DDBJ databases">
        <title>Genome public.</title>
        <authorList>
            <person name="Liu C."/>
            <person name="Sun Q."/>
        </authorList>
    </citation>
    <scope>NUCLEOTIDE SEQUENCE [LARGE SCALE GENOMIC DNA]</scope>
    <source>
        <strain evidence="2">YIM B02567</strain>
    </source>
</reference>
<dbReference type="EMBL" id="JAENHK010000010">
    <property type="protein sequence ID" value="MBK1896065.1"/>
    <property type="molecule type" value="Genomic_DNA"/>
</dbReference>